<dbReference type="InterPro" id="IPR000291">
    <property type="entry name" value="D-Ala_lig_Van_CS"/>
</dbReference>
<dbReference type="Pfam" id="PF01820">
    <property type="entry name" value="Dala_Dala_lig_N"/>
    <property type="match status" value="1"/>
</dbReference>
<name>T1B6V8_9ZZZZ</name>
<dbReference type="GO" id="GO:0008716">
    <property type="term" value="F:D-alanine-D-alanine ligase activity"/>
    <property type="evidence" value="ECO:0007669"/>
    <property type="project" value="InterPro"/>
</dbReference>
<evidence type="ECO:0000256" key="5">
    <source>
        <dbReference type="ARBA" id="ARBA00022741"/>
    </source>
</evidence>
<dbReference type="Pfam" id="PF07478">
    <property type="entry name" value="Dala_Dala_lig_C"/>
    <property type="match status" value="1"/>
</dbReference>
<dbReference type="AlphaFoldDB" id="T1B6V8"/>
<dbReference type="Gene3D" id="3.40.50.20">
    <property type="match status" value="1"/>
</dbReference>
<dbReference type="InterPro" id="IPR011761">
    <property type="entry name" value="ATP-grasp"/>
</dbReference>
<dbReference type="InterPro" id="IPR011127">
    <property type="entry name" value="Dala_Dala_lig_N"/>
</dbReference>
<dbReference type="GO" id="GO:0046872">
    <property type="term" value="F:metal ion binding"/>
    <property type="evidence" value="ECO:0007669"/>
    <property type="project" value="InterPro"/>
</dbReference>
<evidence type="ECO:0000256" key="3">
    <source>
        <dbReference type="ARBA" id="ARBA00022490"/>
    </source>
</evidence>
<comment type="subcellular location">
    <subcellularLocation>
        <location evidence="1">Cytoplasm</location>
    </subcellularLocation>
</comment>
<dbReference type="SUPFAM" id="SSF52440">
    <property type="entry name" value="PreATP-grasp domain"/>
    <property type="match status" value="1"/>
</dbReference>
<keyword evidence="4 11" id="KW-0436">Ligase</keyword>
<feature type="non-terminal residue" evidence="11">
    <location>
        <position position="170"/>
    </location>
</feature>
<dbReference type="PROSITE" id="PS50975">
    <property type="entry name" value="ATP_GRASP"/>
    <property type="match status" value="1"/>
</dbReference>
<proteinExistence type="inferred from homology"/>
<dbReference type="GO" id="GO:0005737">
    <property type="term" value="C:cytoplasm"/>
    <property type="evidence" value="ECO:0007669"/>
    <property type="project" value="UniProtKB-SubCell"/>
</dbReference>
<keyword evidence="5" id="KW-0547">Nucleotide-binding</keyword>
<dbReference type="EMBL" id="AUZX01005209">
    <property type="protein sequence ID" value="EQD68681.1"/>
    <property type="molecule type" value="Genomic_DNA"/>
</dbReference>
<reference evidence="11" key="2">
    <citation type="journal article" date="2014" name="ISME J.">
        <title>Microbial stratification in low pH oxic and suboxic macroscopic growths along an acid mine drainage.</title>
        <authorList>
            <person name="Mendez-Garcia C."/>
            <person name="Mesa V."/>
            <person name="Sprenger R.R."/>
            <person name="Richter M."/>
            <person name="Diez M.S."/>
            <person name="Solano J."/>
            <person name="Bargiela R."/>
            <person name="Golyshina O.V."/>
            <person name="Manteca A."/>
            <person name="Ramos J.L."/>
            <person name="Gallego J.R."/>
            <person name="Llorente I."/>
            <person name="Martins Dos Santos V.A."/>
            <person name="Jensen O.N."/>
            <person name="Pelaez A.I."/>
            <person name="Sanchez J."/>
            <person name="Ferrer M."/>
        </authorList>
    </citation>
    <scope>NUCLEOTIDE SEQUENCE</scope>
</reference>
<dbReference type="InterPro" id="IPR013815">
    <property type="entry name" value="ATP_grasp_subdomain_1"/>
</dbReference>
<keyword evidence="7" id="KW-0133">Cell shape</keyword>
<dbReference type="GO" id="GO:0005524">
    <property type="term" value="F:ATP binding"/>
    <property type="evidence" value="ECO:0007669"/>
    <property type="project" value="UniProtKB-KW"/>
</dbReference>
<evidence type="ECO:0000256" key="7">
    <source>
        <dbReference type="ARBA" id="ARBA00022960"/>
    </source>
</evidence>
<dbReference type="PANTHER" id="PTHR23132:SF23">
    <property type="entry name" value="D-ALANINE--D-ALANINE LIGASE B"/>
    <property type="match status" value="1"/>
</dbReference>
<evidence type="ECO:0000256" key="2">
    <source>
        <dbReference type="ARBA" id="ARBA00010871"/>
    </source>
</evidence>
<dbReference type="PROSITE" id="PS00843">
    <property type="entry name" value="DALA_DALA_LIGASE_1"/>
    <property type="match status" value="1"/>
</dbReference>
<gene>
    <name evidence="11" type="ORF">B1A_07214</name>
</gene>
<evidence type="ECO:0000256" key="9">
    <source>
        <dbReference type="ARBA" id="ARBA00023316"/>
    </source>
</evidence>
<dbReference type="InterPro" id="IPR011095">
    <property type="entry name" value="Dala_Dala_lig_C"/>
</dbReference>
<evidence type="ECO:0000256" key="8">
    <source>
        <dbReference type="ARBA" id="ARBA00022984"/>
    </source>
</evidence>
<feature type="domain" description="ATP-grasp" evidence="10">
    <location>
        <begin position="86"/>
        <end position="165"/>
    </location>
</feature>
<accession>T1B6V8</accession>
<evidence type="ECO:0000256" key="1">
    <source>
        <dbReference type="ARBA" id="ARBA00004496"/>
    </source>
</evidence>
<evidence type="ECO:0000313" key="11">
    <source>
        <dbReference type="EMBL" id="EQD68681.1"/>
    </source>
</evidence>
<dbReference type="GO" id="GO:0009252">
    <property type="term" value="P:peptidoglycan biosynthetic process"/>
    <property type="evidence" value="ECO:0007669"/>
    <property type="project" value="UniProtKB-KW"/>
</dbReference>
<reference evidence="11" key="1">
    <citation type="submission" date="2013-08" db="EMBL/GenBank/DDBJ databases">
        <authorList>
            <person name="Mendez C."/>
            <person name="Richter M."/>
            <person name="Ferrer M."/>
            <person name="Sanchez J."/>
        </authorList>
    </citation>
    <scope>NUCLEOTIDE SEQUENCE</scope>
</reference>
<keyword evidence="9" id="KW-0961">Cell wall biogenesis/degradation</keyword>
<evidence type="ECO:0000259" key="10">
    <source>
        <dbReference type="PROSITE" id="PS50975"/>
    </source>
</evidence>
<evidence type="ECO:0000256" key="6">
    <source>
        <dbReference type="ARBA" id="ARBA00022840"/>
    </source>
</evidence>
<keyword evidence="8" id="KW-0573">Peptidoglycan synthesis</keyword>
<feature type="non-terminal residue" evidence="11">
    <location>
        <position position="1"/>
    </location>
</feature>
<dbReference type="GO" id="GO:0071555">
    <property type="term" value="P:cell wall organization"/>
    <property type="evidence" value="ECO:0007669"/>
    <property type="project" value="UniProtKB-KW"/>
</dbReference>
<comment type="similarity">
    <text evidence="2">Belongs to the D-alanine--D-alanine ligase family.</text>
</comment>
<comment type="caution">
    <text evidence="11">The sequence shown here is derived from an EMBL/GenBank/DDBJ whole genome shotgun (WGS) entry which is preliminary data.</text>
</comment>
<protein>
    <submittedName>
        <fullName evidence="11">D-alanine/D-alanine ligase</fullName>
    </submittedName>
</protein>
<evidence type="ECO:0000256" key="4">
    <source>
        <dbReference type="ARBA" id="ARBA00022598"/>
    </source>
</evidence>
<dbReference type="SUPFAM" id="SSF56059">
    <property type="entry name" value="Glutathione synthetase ATP-binding domain-like"/>
    <property type="match status" value="1"/>
</dbReference>
<organism evidence="11">
    <name type="scientific">mine drainage metagenome</name>
    <dbReference type="NCBI Taxonomy" id="410659"/>
    <lineage>
        <taxon>unclassified sequences</taxon>
        <taxon>metagenomes</taxon>
        <taxon>ecological metagenomes</taxon>
    </lineage>
</organism>
<dbReference type="PANTHER" id="PTHR23132">
    <property type="entry name" value="D-ALANINE--D-ALANINE LIGASE"/>
    <property type="match status" value="1"/>
</dbReference>
<dbReference type="InterPro" id="IPR016185">
    <property type="entry name" value="PreATP-grasp_dom_sf"/>
</dbReference>
<keyword evidence="3" id="KW-0963">Cytoplasm</keyword>
<keyword evidence="6" id="KW-0067">ATP-binding</keyword>
<sequence>LGTFRERLPDQGDPVSLDLAAGRFMVGASSLLARPRELPVDVIFPLVHGGHGEDGTLAALAALARIPLAGCGTLAGALAMDKYRSKQLLHALGQPVVPGRLLGSASEAAQADAGLAFPLVVKPNRSGSSIGVTLVESPETLAAAVELAFQFDGEVLLEPAVPAAQDLNCA</sequence>
<dbReference type="Gene3D" id="3.30.1490.20">
    <property type="entry name" value="ATP-grasp fold, A domain"/>
    <property type="match status" value="1"/>
</dbReference>
<dbReference type="GO" id="GO:0008360">
    <property type="term" value="P:regulation of cell shape"/>
    <property type="evidence" value="ECO:0007669"/>
    <property type="project" value="UniProtKB-KW"/>
</dbReference>